<dbReference type="Proteomes" id="UP000322214">
    <property type="component" value="Chromosome"/>
</dbReference>
<protein>
    <submittedName>
        <fullName evidence="1">Uncharacterized protein</fullName>
    </submittedName>
</protein>
<dbReference type="AlphaFoldDB" id="A0A5B9PDE9"/>
<gene>
    <name evidence="1" type="ORF">MFFC18_24790</name>
</gene>
<organism evidence="1 2">
    <name type="scientific">Mariniblastus fucicola</name>
    <dbReference type="NCBI Taxonomy" id="980251"/>
    <lineage>
        <taxon>Bacteria</taxon>
        <taxon>Pseudomonadati</taxon>
        <taxon>Planctomycetota</taxon>
        <taxon>Planctomycetia</taxon>
        <taxon>Pirellulales</taxon>
        <taxon>Pirellulaceae</taxon>
        <taxon>Mariniblastus</taxon>
    </lineage>
</organism>
<name>A0A5B9PDE9_9BACT</name>
<dbReference type="EMBL" id="CP042912">
    <property type="protein sequence ID" value="QEG22596.1"/>
    <property type="molecule type" value="Genomic_DNA"/>
</dbReference>
<sequence length="87" mass="9700">MAGWFDALLKLVQSGGASIQIQARTLPPHGKFAAWKIRSCGKLAGRICLARLVQNHAFDHAVDYQHVFDEALKFGREHYVLPHATAF</sequence>
<proteinExistence type="predicted"/>
<accession>A0A5B9PDE9</accession>
<dbReference type="KEGG" id="mff:MFFC18_24790"/>
<keyword evidence="2" id="KW-1185">Reference proteome</keyword>
<evidence type="ECO:0000313" key="2">
    <source>
        <dbReference type="Proteomes" id="UP000322214"/>
    </source>
</evidence>
<dbReference type="STRING" id="980251.GCA_001642875_04716"/>
<evidence type="ECO:0000313" key="1">
    <source>
        <dbReference type="EMBL" id="QEG22596.1"/>
    </source>
</evidence>
<reference evidence="1 2" key="1">
    <citation type="submission" date="2019-08" db="EMBL/GenBank/DDBJ databases">
        <title>Deep-cultivation of Planctomycetes and their phenomic and genomic characterization uncovers novel biology.</title>
        <authorList>
            <person name="Wiegand S."/>
            <person name="Jogler M."/>
            <person name="Boedeker C."/>
            <person name="Pinto D."/>
            <person name="Vollmers J."/>
            <person name="Rivas-Marin E."/>
            <person name="Kohn T."/>
            <person name="Peeters S.H."/>
            <person name="Heuer A."/>
            <person name="Rast P."/>
            <person name="Oberbeckmann S."/>
            <person name="Bunk B."/>
            <person name="Jeske O."/>
            <person name="Meyerdierks A."/>
            <person name="Storesund J.E."/>
            <person name="Kallscheuer N."/>
            <person name="Luecker S."/>
            <person name="Lage O.M."/>
            <person name="Pohl T."/>
            <person name="Merkel B.J."/>
            <person name="Hornburger P."/>
            <person name="Mueller R.-W."/>
            <person name="Bruemmer F."/>
            <person name="Labrenz M."/>
            <person name="Spormann A.M."/>
            <person name="Op den Camp H."/>
            <person name="Overmann J."/>
            <person name="Amann R."/>
            <person name="Jetten M.S.M."/>
            <person name="Mascher T."/>
            <person name="Medema M.H."/>
            <person name="Devos D.P."/>
            <person name="Kaster A.-K."/>
            <person name="Ovreas L."/>
            <person name="Rohde M."/>
            <person name="Galperin M.Y."/>
            <person name="Jogler C."/>
        </authorList>
    </citation>
    <scope>NUCLEOTIDE SEQUENCE [LARGE SCALE GENOMIC DNA]</scope>
    <source>
        <strain evidence="1 2">FC18</strain>
    </source>
</reference>